<evidence type="ECO:0000256" key="1">
    <source>
        <dbReference type="SAM" id="MobiDB-lite"/>
    </source>
</evidence>
<sequence length="626" mass="67343">MKRRASLTAALLATALLSNNISGQANTAAKSTAKKRRPATRRKVESSSERQIRELREMMAAQQGQIDALKSQLATRDQQVTAAQASASDAQTQAAAAQATTQQLSTQSAQTAADVQQVKSSVAQLETEQSTLTETVVNNQAAVSEQINSPAAIHYKGVTITPVAFFALEGVWRQRSLNSDINTPFNSIPFPSANEGHISEFNFSGRQSRIGALVQGNAGRFALSGYIEADFLSSGTTSNDNQSNSYTLRQRQFWGRADVGGFAVTGGQMWSLVTEDGRSTDVRTEKLPNTVDPQYMVGFSWARQPAIRLQQRFGDIRTGQITAAMSLENAQITNFTATSATTGAVPTNFYFAGTGANGGLFNAFNGTYANNVAPDVIVKFALDYPKAHFELGGLARFMRDRYFPILGTTGTGSTATYVLSTTATNNTKAAGGAFLSARVSPSKYVDLAVQMMAGDGTGRYGSAQLADATLRPDGTLEPIHNYHGLFSLETHPTKNLDVYAYYGGEYAQRTYYRQTVGAFNGALLGYGAPNLNNAGCYGLPANPASSTGGSDSPVNCNAPTRYIQEPMIGFTYRLVSSPKYGRLQYQATYSYLQRNLWSGATGTTGFPSGPRALDNMIHTGMRYYIP</sequence>
<organism evidence="3 4">
    <name type="scientific">Terriglobus aquaticus</name>
    <dbReference type="NCBI Taxonomy" id="940139"/>
    <lineage>
        <taxon>Bacteria</taxon>
        <taxon>Pseudomonadati</taxon>
        <taxon>Acidobacteriota</taxon>
        <taxon>Terriglobia</taxon>
        <taxon>Terriglobales</taxon>
        <taxon>Acidobacteriaceae</taxon>
        <taxon>Terriglobus</taxon>
    </lineage>
</organism>
<evidence type="ECO:0000313" key="3">
    <source>
        <dbReference type="EMBL" id="MFN2975404.1"/>
    </source>
</evidence>
<evidence type="ECO:0000256" key="2">
    <source>
        <dbReference type="SAM" id="SignalP"/>
    </source>
</evidence>
<feature type="compositionally biased region" description="Basic residues" evidence="1">
    <location>
        <begin position="32"/>
        <end position="41"/>
    </location>
</feature>
<feature type="region of interest" description="Disordered" evidence="1">
    <location>
        <begin position="26"/>
        <end position="50"/>
    </location>
</feature>
<protein>
    <recommendedName>
        <fullName evidence="5">Porin</fullName>
    </recommendedName>
</protein>
<accession>A0ABW9KI57</accession>
<keyword evidence="4" id="KW-1185">Reference proteome</keyword>
<gene>
    <name evidence="3" type="ORF">ACK2TP_06490</name>
</gene>
<evidence type="ECO:0008006" key="5">
    <source>
        <dbReference type="Google" id="ProtNLM"/>
    </source>
</evidence>
<feature type="chain" id="PRO_5045499625" description="Porin" evidence="2">
    <location>
        <begin position="28"/>
        <end position="626"/>
    </location>
</feature>
<dbReference type="EMBL" id="JBJYXY010000001">
    <property type="protein sequence ID" value="MFN2975404.1"/>
    <property type="molecule type" value="Genomic_DNA"/>
</dbReference>
<reference evidence="3 4" key="1">
    <citation type="submission" date="2024-12" db="EMBL/GenBank/DDBJ databases">
        <authorList>
            <person name="Lee Y."/>
        </authorList>
    </citation>
    <scope>NUCLEOTIDE SEQUENCE [LARGE SCALE GENOMIC DNA]</scope>
    <source>
        <strain evidence="3 4">03SUJ4</strain>
    </source>
</reference>
<dbReference type="Proteomes" id="UP001634747">
    <property type="component" value="Unassembled WGS sequence"/>
</dbReference>
<dbReference type="RefSeq" id="WP_263413068.1">
    <property type="nucleotide sequence ID" value="NZ_BAABBH010000001.1"/>
</dbReference>
<evidence type="ECO:0000313" key="4">
    <source>
        <dbReference type="Proteomes" id="UP001634747"/>
    </source>
</evidence>
<name>A0ABW9KI57_9BACT</name>
<comment type="caution">
    <text evidence="3">The sequence shown here is derived from an EMBL/GenBank/DDBJ whole genome shotgun (WGS) entry which is preliminary data.</text>
</comment>
<feature type="signal peptide" evidence="2">
    <location>
        <begin position="1"/>
        <end position="27"/>
    </location>
</feature>
<keyword evidence="2" id="KW-0732">Signal</keyword>
<proteinExistence type="predicted"/>